<accession>A0ABX1CSX1</accession>
<dbReference type="EMBL" id="JAAVJH010000018">
    <property type="protein sequence ID" value="NJR80431.1"/>
    <property type="molecule type" value="Genomic_DNA"/>
</dbReference>
<name>A0ABX1CSX1_9SPHN</name>
<dbReference type="Proteomes" id="UP000732399">
    <property type="component" value="Unassembled WGS sequence"/>
</dbReference>
<gene>
    <name evidence="1" type="ORF">HBH26_17780</name>
</gene>
<evidence type="ECO:0000313" key="1">
    <source>
        <dbReference type="EMBL" id="NJR80431.1"/>
    </source>
</evidence>
<comment type="caution">
    <text evidence="1">The sequence shown here is derived from an EMBL/GenBank/DDBJ whole genome shotgun (WGS) entry which is preliminary data.</text>
</comment>
<keyword evidence="2" id="KW-1185">Reference proteome</keyword>
<reference evidence="1 2" key="1">
    <citation type="submission" date="2020-03" db="EMBL/GenBank/DDBJ databases">
        <authorList>
            <person name="Wang L."/>
            <person name="He N."/>
            <person name="Li Y."/>
            <person name="Fang Y."/>
            <person name="Zhang F."/>
        </authorList>
    </citation>
    <scope>NUCLEOTIDE SEQUENCE [LARGE SCALE GENOMIC DNA]</scope>
    <source>
        <strain evidence="1 2">36D10-4-7</strain>
    </source>
</reference>
<evidence type="ECO:0000313" key="2">
    <source>
        <dbReference type="Proteomes" id="UP000732399"/>
    </source>
</evidence>
<organism evidence="1 2">
    <name type="scientific">Sphingomonas corticis</name>
    <dbReference type="NCBI Taxonomy" id="2722791"/>
    <lineage>
        <taxon>Bacteria</taxon>
        <taxon>Pseudomonadati</taxon>
        <taxon>Pseudomonadota</taxon>
        <taxon>Alphaproteobacteria</taxon>
        <taxon>Sphingomonadales</taxon>
        <taxon>Sphingomonadaceae</taxon>
        <taxon>Sphingomonas</taxon>
    </lineage>
</organism>
<proteinExistence type="predicted"/>
<sequence length="162" mass="17286">MTAPRIHTSHRTVSASLLLTTLGQSLDAIKREDGATWADLDAVLGKSDRAAAYAEGSADMGVVSFLRGCKQWDGRLANAVLALIGMRLVPVPTVRATREDILSLLGRQSKEAADLTGVLCMALSNGQVDAAEARQGRIEAEQLLAVVLAMIAEFELIEREGQ</sequence>
<protein>
    <submittedName>
        <fullName evidence="1">Uncharacterized protein</fullName>
    </submittedName>
</protein>
<dbReference type="RefSeq" id="WP_168135986.1">
    <property type="nucleotide sequence ID" value="NZ_JAAVJH010000018.1"/>
</dbReference>